<dbReference type="Proteomes" id="UP000182740">
    <property type="component" value="Unassembled WGS sequence"/>
</dbReference>
<name>A0A1K1SBH1_9PSEU</name>
<accession>A0A1K1SBH1</accession>
<dbReference type="CDD" id="cd05930">
    <property type="entry name" value="A_NRPS"/>
    <property type="match status" value="1"/>
</dbReference>
<gene>
    <name evidence="3" type="ORF">SAMN04489730_5171</name>
</gene>
<dbReference type="Pfam" id="PF00501">
    <property type="entry name" value="AMP-binding"/>
    <property type="match status" value="1"/>
</dbReference>
<dbReference type="InterPro" id="IPR000873">
    <property type="entry name" value="AMP-dep_synth/lig_dom"/>
</dbReference>
<dbReference type="InterPro" id="IPR042099">
    <property type="entry name" value="ANL_N_sf"/>
</dbReference>
<feature type="domain" description="AMP-dependent synthetase/ligase" evidence="1">
    <location>
        <begin position="7"/>
        <end position="339"/>
    </location>
</feature>
<dbReference type="EMBL" id="FPJG01000006">
    <property type="protein sequence ID" value="SFW81399.1"/>
    <property type="molecule type" value="Genomic_DNA"/>
</dbReference>
<dbReference type="InterPro" id="IPR045851">
    <property type="entry name" value="AMP-bd_C_sf"/>
</dbReference>
<dbReference type="GO" id="GO:0031177">
    <property type="term" value="F:phosphopantetheine binding"/>
    <property type="evidence" value="ECO:0007669"/>
    <property type="project" value="TreeGrafter"/>
</dbReference>
<dbReference type="RefSeq" id="WP_072478688.1">
    <property type="nucleotide sequence ID" value="NZ_FPJG01000006.1"/>
</dbReference>
<evidence type="ECO:0000259" key="1">
    <source>
        <dbReference type="Pfam" id="PF00501"/>
    </source>
</evidence>
<evidence type="ECO:0000313" key="3">
    <source>
        <dbReference type="EMBL" id="SFW81399.1"/>
    </source>
</evidence>
<evidence type="ECO:0000259" key="2">
    <source>
        <dbReference type="Pfam" id="PF13193"/>
    </source>
</evidence>
<dbReference type="PANTHER" id="PTHR45527:SF1">
    <property type="entry name" value="FATTY ACID SYNTHASE"/>
    <property type="match status" value="1"/>
</dbReference>
<dbReference type="Gene3D" id="3.40.50.12780">
    <property type="entry name" value="N-terminal domain of ligase-like"/>
    <property type="match status" value="1"/>
</dbReference>
<protein>
    <submittedName>
        <fullName evidence="3">Amino acid adenylation domain-containing protein</fullName>
    </submittedName>
</protein>
<feature type="domain" description="AMP-binding enzyme C-terminal" evidence="2">
    <location>
        <begin position="394"/>
        <end position="470"/>
    </location>
</feature>
<dbReference type="InterPro" id="IPR025110">
    <property type="entry name" value="AMP-bd_C"/>
</dbReference>
<dbReference type="Pfam" id="PF13193">
    <property type="entry name" value="AMP-binding_C"/>
    <property type="match status" value="1"/>
</dbReference>
<reference evidence="4" key="1">
    <citation type="submission" date="2016-11" db="EMBL/GenBank/DDBJ databases">
        <authorList>
            <person name="Varghese N."/>
            <person name="Submissions S."/>
        </authorList>
    </citation>
    <scope>NUCLEOTIDE SEQUENCE [LARGE SCALE GENOMIC DNA]</scope>
    <source>
        <strain evidence="4">DSM 44671</strain>
    </source>
</reference>
<dbReference type="NCBIfam" id="TIGR01733">
    <property type="entry name" value="AA-adenyl-dom"/>
    <property type="match status" value="1"/>
</dbReference>
<dbReference type="PANTHER" id="PTHR45527">
    <property type="entry name" value="NONRIBOSOMAL PEPTIDE SYNTHETASE"/>
    <property type="match status" value="1"/>
</dbReference>
<organism evidence="3 4">
    <name type="scientific">Amycolatopsis australiensis</name>
    <dbReference type="NCBI Taxonomy" id="546364"/>
    <lineage>
        <taxon>Bacteria</taxon>
        <taxon>Bacillati</taxon>
        <taxon>Actinomycetota</taxon>
        <taxon>Actinomycetes</taxon>
        <taxon>Pseudonocardiales</taxon>
        <taxon>Pseudonocardiaceae</taxon>
        <taxon>Amycolatopsis</taxon>
    </lineage>
</organism>
<dbReference type="GO" id="GO:0005737">
    <property type="term" value="C:cytoplasm"/>
    <property type="evidence" value="ECO:0007669"/>
    <property type="project" value="TreeGrafter"/>
</dbReference>
<dbReference type="AlphaFoldDB" id="A0A1K1SBH1"/>
<keyword evidence="4" id="KW-1185">Reference proteome</keyword>
<sequence length="487" mass="51036">MLTHQHFFAQARRTPGAVALVEDDGGSITYGALSHVAAALARRLGDGSGRVAVVSRKRIGTVAAFLACLRAGRAYVPIDPAHPRERHDFVLADAGCSVLLDAEDLDLGALLDEPDGEPAPVRPDDEAYVLYTSGSTGTPKGVVITHRNAAAFTGWAAAEFPLTADDRVAVHAPLHFDLPVYDLYAGLRGGAELHLVPERTALFPAALGRLLRERRITSLYAVPTALAALARRGGLAAGDLPALRQILFAGEEFRTAALAELMALVPGAAAANLYGPIETNVVTAHRLPGPPEPDSRLPIGRPVTGAVIGLRDPGGRIRLDGEGEGELVVAGDCVTPGYLGRPDLTAAAIVHSGHRRFYRTGDIARRAADGSLQLLGRADGLVKTRGYRVELGDIEAHLAAHPGVDGVAVVAIPDPATTHRLEAAVVPRPGTDGDALPADLLRHCRARLPHYMVPNRVHVLTALPTTSTGKTAKRALAEALGVAGGPR</sequence>
<evidence type="ECO:0000313" key="4">
    <source>
        <dbReference type="Proteomes" id="UP000182740"/>
    </source>
</evidence>
<dbReference type="PRINTS" id="PR00154">
    <property type="entry name" value="AMPBINDING"/>
</dbReference>
<dbReference type="GO" id="GO:0043041">
    <property type="term" value="P:amino acid activation for nonribosomal peptide biosynthetic process"/>
    <property type="evidence" value="ECO:0007669"/>
    <property type="project" value="TreeGrafter"/>
</dbReference>
<dbReference type="InterPro" id="IPR010071">
    <property type="entry name" value="AA_adenyl_dom"/>
</dbReference>
<dbReference type="STRING" id="546364.SAMN04489730_5171"/>
<dbReference type="Gene3D" id="3.30.300.30">
    <property type="match status" value="1"/>
</dbReference>
<dbReference type="GO" id="GO:0044550">
    <property type="term" value="P:secondary metabolite biosynthetic process"/>
    <property type="evidence" value="ECO:0007669"/>
    <property type="project" value="TreeGrafter"/>
</dbReference>
<dbReference type="InterPro" id="IPR020459">
    <property type="entry name" value="AMP-binding"/>
</dbReference>
<proteinExistence type="predicted"/>
<dbReference type="PROSITE" id="PS00455">
    <property type="entry name" value="AMP_BINDING"/>
    <property type="match status" value="1"/>
</dbReference>
<dbReference type="SUPFAM" id="SSF56801">
    <property type="entry name" value="Acetyl-CoA synthetase-like"/>
    <property type="match status" value="1"/>
</dbReference>
<dbReference type="InterPro" id="IPR020845">
    <property type="entry name" value="AMP-binding_CS"/>
</dbReference>